<dbReference type="InterPro" id="IPR018872">
    <property type="entry name" value="Zn-cluster-dom"/>
</dbReference>
<evidence type="ECO:0000256" key="5">
    <source>
        <dbReference type="ARBA" id="ARBA00023242"/>
    </source>
</evidence>
<evidence type="ECO:0000256" key="4">
    <source>
        <dbReference type="ARBA" id="ARBA00023163"/>
    </source>
</evidence>
<dbReference type="PANTHER" id="PTHR31282">
    <property type="entry name" value="WRKY TRANSCRIPTION FACTOR 21-RELATED"/>
    <property type="match status" value="1"/>
</dbReference>
<feature type="region of interest" description="Disordered" evidence="6">
    <location>
        <begin position="340"/>
        <end position="406"/>
    </location>
</feature>
<proteinExistence type="predicted"/>
<evidence type="ECO:0000313" key="8">
    <source>
        <dbReference type="EMBL" id="KAL0287777.1"/>
    </source>
</evidence>
<dbReference type="GO" id="GO:0043565">
    <property type="term" value="F:sequence-specific DNA binding"/>
    <property type="evidence" value="ECO:0007669"/>
    <property type="project" value="InterPro"/>
</dbReference>
<dbReference type="AlphaFoldDB" id="A0AAW2J057"/>
<reference evidence="8" key="2">
    <citation type="journal article" date="2024" name="Plant">
        <title>Genomic evolution and insights into agronomic trait innovations of Sesamum species.</title>
        <authorList>
            <person name="Miao H."/>
            <person name="Wang L."/>
            <person name="Qu L."/>
            <person name="Liu H."/>
            <person name="Sun Y."/>
            <person name="Le M."/>
            <person name="Wang Q."/>
            <person name="Wei S."/>
            <person name="Zheng Y."/>
            <person name="Lin W."/>
            <person name="Duan Y."/>
            <person name="Cao H."/>
            <person name="Xiong S."/>
            <person name="Wang X."/>
            <person name="Wei L."/>
            <person name="Li C."/>
            <person name="Ma Q."/>
            <person name="Ju M."/>
            <person name="Zhao R."/>
            <person name="Li G."/>
            <person name="Mu C."/>
            <person name="Tian Q."/>
            <person name="Mei H."/>
            <person name="Zhang T."/>
            <person name="Gao T."/>
            <person name="Zhang H."/>
        </authorList>
    </citation>
    <scope>NUCLEOTIDE SEQUENCE</scope>
    <source>
        <strain evidence="8">G01</strain>
    </source>
</reference>
<dbReference type="SMART" id="SM00774">
    <property type="entry name" value="WRKY"/>
    <property type="match status" value="1"/>
</dbReference>
<evidence type="ECO:0000256" key="6">
    <source>
        <dbReference type="SAM" id="MobiDB-lite"/>
    </source>
</evidence>
<dbReference type="GO" id="GO:0003700">
    <property type="term" value="F:DNA-binding transcription factor activity"/>
    <property type="evidence" value="ECO:0007669"/>
    <property type="project" value="InterPro"/>
</dbReference>
<evidence type="ECO:0000256" key="1">
    <source>
        <dbReference type="ARBA" id="ARBA00004123"/>
    </source>
</evidence>
<comment type="caution">
    <text evidence="8">The sequence shown here is derived from an EMBL/GenBank/DDBJ whole genome shotgun (WGS) entry which is preliminary data.</text>
</comment>
<feature type="compositionally biased region" description="Polar residues" evidence="6">
    <location>
        <begin position="396"/>
        <end position="406"/>
    </location>
</feature>
<dbReference type="PROSITE" id="PS50811">
    <property type="entry name" value="WRKY"/>
    <property type="match status" value="1"/>
</dbReference>
<protein>
    <submittedName>
        <fullName evidence="8">WRKY transcription factor 11</fullName>
    </submittedName>
</protein>
<feature type="compositionally biased region" description="Polar residues" evidence="6">
    <location>
        <begin position="346"/>
        <end position="356"/>
    </location>
</feature>
<keyword evidence="2" id="KW-0805">Transcription regulation</keyword>
<reference evidence="8" key="1">
    <citation type="submission" date="2020-06" db="EMBL/GenBank/DDBJ databases">
        <authorList>
            <person name="Li T."/>
            <person name="Hu X."/>
            <person name="Zhang T."/>
            <person name="Song X."/>
            <person name="Zhang H."/>
            <person name="Dai N."/>
            <person name="Sheng W."/>
            <person name="Hou X."/>
            <person name="Wei L."/>
        </authorList>
    </citation>
    <scope>NUCLEOTIDE SEQUENCE</scope>
    <source>
        <strain evidence="8">G01</strain>
        <tissue evidence="8">Leaf</tissue>
    </source>
</reference>
<keyword evidence="5" id="KW-0539">Nucleus</keyword>
<gene>
    <name evidence="8" type="ORF">Sangu_2679600</name>
</gene>
<dbReference type="SUPFAM" id="SSF118290">
    <property type="entry name" value="WRKY DNA-binding domain"/>
    <property type="match status" value="1"/>
</dbReference>
<dbReference type="InterPro" id="IPR044810">
    <property type="entry name" value="WRKY_plant"/>
</dbReference>
<dbReference type="InterPro" id="IPR036576">
    <property type="entry name" value="WRKY_dom_sf"/>
</dbReference>
<feature type="region of interest" description="Disordered" evidence="6">
    <location>
        <begin position="102"/>
        <end position="134"/>
    </location>
</feature>
<dbReference type="Pfam" id="PF10533">
    <property type="entry name" value="Plant_zn_clust"/>
    <property type="match status" value="1"/>
</dbReference>
<feature type="compositionally biased region" description="Polar residues" evidence="6">
    <location>
        <begin position="206"/>
        <end position="215"/>
    </location>
</feature>
<accession>A0AAW2J057</accession>
<keyword evidence="4" id="KW-0804">Transcription</keyword>
<feature type="compositionally biased region" description="Basic and acidic residues" evidence="6">
    <location>
        <begin position="385"/>
        <end position="395"/>
    </location>
</feature>
<organism evidence="8">
    <name type="scientific">Sesamum angustifolium</name>
    <dbReference type="NCBI Taxonomy" id="2727405"/>
    <lineage>
        <taxon>Eukaryota</taxon>
        <taxon>Viridiplantae</taxon>
        <taxon>Streptophyta</taxon>
        <taxon>Embryophyta</taxon>
        <taxon>Tracheophyta</taxon>
        <taxon>Spermatophyta</taxon>
        <taxon>Magnoliopsida</taxon>
        <taxon>eudicotyledons</taxon>
        <taxon>Gunneridae</taxon>
        <taxon>Pentapetalae</taxon>
        <taxon>asterids</taxon>
        <taxon>lamiids</taxon>
        <taxon>Lamiales</taxon>
        <taxon>Pedaliaceae</taxon>
        <taxon>Sesamum</taxon>
    </lineage>
</organism>
<feature type="compositionally biased region" description="Low complexity" evidence="6">
    <location>
        <begin position="149"/>
        <end position="162"/>
    </location>
</feature>
<evidence type="ECO:0000256" key="2">
    <source>
        <dbReference type="ARBA" id="ARBA00023015"/>
    </source>
</evidence>
<dbReference type="InterPro" id="IPR003657">
    <property type="entry name" value="WRKY_dom"/>
</dbReference>
<feature type="domain" description="WRKY" evidence="7">
    <location>
        <begin position="238"/>
        <end position="298"/>
    </location>
</feature>
<dbReference type="GO" id="GO:0005634">
    <property type="term" value="C:nucleus"/>
    <property type="evidence" value="ECO:0007669"/>
    <property type="project" value="UniProtKB-SubCell"/>
</dbReference>
<dbReference type="GO" id="GO:0005516">
    <property type="term" value="F:calmodulin binding"/>
    <property type="evidence" value="ECO:0007669"/>
    <property type="project" value="UniProtKB-ARBA"/>
</dbReference>
<keyword evidence="3" id="KW-0238">DNA-binding</keyword>
<dbReference type="Pfam" id="PF03106">
    <property type="entry name" value="WRKY"/>
    <property type="match status" value="1"/>
</dbReference>
<feature type="region of interest" description="Disordered" evidence="6">
    <location>
        <begin position="149"/>
        <end position="222"/>
    </location>
</feature>
<dbReference type="EMBL" id="JACGWK010001470">
    <property type="protein sequence ID" value="KAL0287777.1"/>
    <property type="molecule type" value="Genomic_DNA"/>
</dbReference>
<name>A0AAW2J057_9LAMI</name>
<evidence type="ECO:0000259" key="7">
    <source>
        <dbReference type="PROSITE" id="PS50811"/>
    </source>
</evidence>
<comment type="subcellular location">
    <subcellularLocation>
        <location evidence="1">Nucleus</location>
    </subcellularLocation>
</comment>
<evidence type="ECO:0000256" key="3">
    <source>
        <dbReference type="ARBA" id="ARBA00023125"/>
    </source>
</evidence>
<sequence length="406" mass="44267">MAVELLGYGNLNEQMAIQEAASAGLKSMEHLIRAVSHQQQQQQQCQNQQLDCREITDFTVSKFKKVISLLNRTGHARFRRGPVQPQPQSTAVTQPQPLSLFSLSPASTPSPAPAQPLTLDFTKPRSSFGKDGSEVMGKEALSLSAALSTSGNSSSTFVSSITGEGSVSNGKGGSPSMFLAPSAPAVSAGKPPLSGKRCREHDHSDNISGKTSGSSRCHCKKRKSRVKRTIRVPAISPKVADIPPDEYSWRKYGQKPIKGSPYPRTVRGCPARKHVERATDDPKMLIVTYEGEHRHTQGPMQEIPAAGVAAPVQFGSVFDVVMRRRKGAKVLEKSLAELEMADTEESNQTTTPQQKPARTPRKPQINYPPPATDVNTESNKNYTRNRNEATPKTRPQEQQAHKSTVL</sequence>
<dbReference type="Gene3D" id="2.20.25.80">
    <property type="entry name" value="WRKY domain"/>
    <property type="match status" value="1"/>
</dbReference>
<feature type="compositionally biased region" description="Polar residues" evidence="6">
    <location>
        <begin position="373"/>
        <end position="384"/>
    </location>
</feature>